<organism evidence="1 2">
    <name type="scientific">Gossypium darwinii</name>
    <name type="common">Darwin's cotton</name>
    <name type="synonym">Gossypium barbadense var. darwinii</name>
    <dbReference type="NCBI Taxonomy" id="34276"/>
    <lineage>
        <taxon>Eukaryota</taxon>
        <taxon>Viridiplantae</taxon>
        <taxon>Streptophyta</taxon>
        <taxon>Embryophyta</taxon>
        <taxon>Tracheophyta</taxon>
        <taxon>Spermatophyta</taxon>
        <taxon>Magnoliopsida</taxon>
        <taxon>eudicotyledons</taxon>
        <taxon>Gunneridae</taxon>
        <taxon>Pentapetalae</taxon>
        <taxon>rosids</taxon>
        <taxon>malvids</taxon>
        <taxon>Malvales</taxon>
        <taxon>Malvaceae</taxon>
        <taxon>Malvoideae</taxon>
        <taxon>Gossypium</taxon>
    </lineage>
</organism>
<dbReference type="AlphaFoldDB" id="A0A5D2FIC6"/>
<evidence type="ECO:0000313" key="2">
    <source>
        <dbReference type="Proteomes" id="UP000323506"/>
    </source>
</evidence>
<reference evidence="1 2" key="1">
    <citation type="submission" date="2019-06" db="EMBL/GenBank/DDBJ databases">
        <title>WGS assembly of Gossypium darwinii.</title>
        <authorList>
            <person name="Chen Z.J."/>
            <person name="Sreedasyam A."/>
            <person name="Ando A."/>
            <person name="Song Q."/>
            <person name="De L."/>
            <person name="Hulse-Kemp A."/>
            <person name="Ding M."/>
            <person name="Ye W."/>
            <person name="Kirkbride R."/>
            <person name="Jenkins J."/>
            <person name="Plott C."/>
            <person name="Lovell J."/>
            <person name="Lin Y.-M."/>
            <person name="Vaughn R."/>
            <person name="Liu B."/>
            <person name="Li W."/>
            <person name="Simpson S."/>
            <person name="Scheffler B."/>
            <person name="Saski C."/>
            <person name="Grover C."/>
            <person name="Hu G."/>
            <person name="Conover J."/>
            <person name="Carlson J."/>
            <person name="Shu S."/>
            <person name="Boston L."/>
            <person name="Williams M."/>
            <person name="Peterson D."/>
            <person name="Mcgee K."/>
            <person name="Jones D."/>
            <person name="Wendel J."/>
            <person name="Stelly D."/>
            <person name="Grimwood J."/>
            <person name="Schmutz J."/>
        </authorList>
    </citation>
    <scope>NUCLEOTIDE SEQUENCE [LARGE SCALE GENOMIC DNA]</scope>
    <source>
        <strain evidence="1">1808015.09</strain>
    </source>
</reference>
<keyword evidence="2" id="KW-1185">Reference proteome</keyword>
<dbReference type="EMBL" id="CM017695">
    <property type="protein sequence ID" value="TYH05694.1"/>
    <property type="molecule type" value="Genomic_DNA"/>
</dbReference>
<proteinExistence type="predicted"/>
<protein>
    <submittedName>
        <fullName evidence="1">Uncharacterized protein</fullName>
    </submittedName>
</protein>
<name>A0A5D2FIC6_GOSDA</name>
<gene>
    <name evidence="1" type="ORF">ES288_A08G102000v1</name>
</gene>
<dbReference type="Proteomes" id="UP000323506">
    <property type="component" value="Chromosome A08"/>
</dbReference>
<accession>A0A5D2FIC6</accession>
<evidence type="ECO:0000313" key="1">
    <source>
        <dbReference type="EMBL" id="TYH05694.1"/>
    </source>
</evidence>
<sequence>MFRQIYAADYKRTIFERIRSLESAQYYNLPPKTWPGEYETIVRAHFDQVLSVDHLWSAMDMEYREILILEKKALLQERFFSNLISEDNLECIMELSLKRHVSSLY</sequence>